<dbReference type="Proteomes" id="UP000789525">
    <property type="component" value="Unassembled WGS sequence"/>
</dbReference>
<evidence type="ECO:0000313" key="2">
    <source>
        <dbReference type="Proteomes" id="UP000789525"/>
    </source>
</evidence>
<dbReference type="EMBL" id="CAJVPT010043148">
    <property type="protein sequence ID" value="CAG8731709.1"/>
    <property type="molecule type" value="Genomic_DNA"/>
</dbReference>
<evidence type="ECO:0000313" key="1">
    <source>
        <dbReference type="EMBL" id="CAG8731709.1"/>
    </source>
</evidence>
<gene>
    <name evidence="1" type="ORF">ACOLOM_LOCUS11684</name>
</gene>
<proteinExistence type="predicted"/>
<comment type="caution">
    <text evidence="1">The sequence shown here is derived from an EMBL/GenBank/DDBJ whole genome shotgun (WGS) entry which is preliminary data.</text>
</comment>
<protein>
    <submittedName>
        <fullName evidence="1">5640_t:CDS:1</fullName>
    </submittedName>
</protein>
<organism evidence="1 2">
    <name type="scientific">Acaulospora colombiana</name>
    <dbReference type="NCBI Taxonomy" id="27376"/>
    <lineage>
        <taxon>Eukaryota</taxon>
        <taxon>Fungi</taxon>
        <taxon>Fungi incertae sedis</taxon>
        <taxon>Mucoromycota</taxon>
        <taxon>Glomeromycotina</taxon>
        <taxon>Glomeromycetes</taxon>
        <taxon>Diversisporales</taxon>
        <taxon>Acaulosporaceae</taxon>
        <taxon>Acaulospora</taxon>
    </lineage>
</organism>
<accession>A0ACA9PZT6</accession>
<sequence length="177" mass="20402">MDDEDYEIATWFKVCRIYFYHGNDLIAIKQLHLHPESMKVSDLPPSYGSLEEFSQIEIPELPQNTTLSQIYSEFIQYLYTMTKKFFKETLPNGQNVWGRLESSIVMIFCIPNGWDISQQAFIREAVINTGLVSQSNADERIEFITEGEASVHYVLAHTSGMRWLEEKTMFTVIDAGG</sequence>
<reference evidence="1" key="1">
    <citation type="submission" date="2021-06" db="EMBL/GenBank/DDBJ databases">
        <authorList>
            <person name="Kallberg Y."/>
            <person name="Tangrot J."/>
            <person name="Rosling A."/>
        </authorList>
    </citation>
    <scope>NUCLEOTIDE SEQUENCE</scope>
    <source>
        <strain evidence="1">CL356</strain>
    </source>
</reference>
<feature type="non-terminal residue" evidence="1">
    <location>
        <position position="177"/>
    </location>
</feature>
<name>A0ACA9PZT6_9GLOM</name>
<keyword evidence="2" id="KW-1185">Reference proteome</keyword>